<accession>A0A9W8G8D2</accession>
<dbReference type="PANTHER" id="PTHR17920:SF3">
    <property type="entry name" value="TRANSMEMBRANE AND COILED-COIL DOMAIN-CONTAINING PROTEIN 4"/>
    <property type="match status" value="1"/>
</dbReference>
<evidence type="ECO:0000256" key="3">
    <source>
        <dbReference type="ARBA" id="ARBA00022692"/>
    </source>
</evidence>
<dbReference type="Pfam" id="PF05277">
    <property type="entry name" value="DUF726"/>
    <property type="match status" value="1"/>
</dbReference>
<proteinExistence type="inferred from homology"/>
<keyword evidence="5 6" id="KW-0472">Membrane</keyword>
<reference evidence="7" key="1">
    <citation type="submission" date="2022-07" db="EMBL/GenBank/DDBJ databases">
        <title>Phylogenomic reconstructions and comparative analyses of Kickxellomycotina fungi.</title>
        <authorList>
            <person name="Reynolds N.K."/>
            <person name="Stajich J.E."/>
            <person name="Barry K."/>
            <person name="Grigoriev I.V."/>
            <person name="Crous P."/>
            <person name="Smith M.E."/>
        </authorList>
    </citation>
    <scope>NUCLEOTIDE SEQUENCE</scope>
    <source>
        <strain evidence="7">NRRL 3115</strain>
    </source>
</reference>
<evidence type="ECO:0000256" key="4">
    <source>
        <dbReference type="ARBA" id="ARBA00022989"/>
    </source>
</evidence>
<gene>
    <name evidence="7" type="primary">TMCO4</name>
    <name evidence="7" type="ORF">GGI25_000480</name>
</gene>
<dbReference type="SUPFAM" id="SSF53474">
    <property type="entry name" value="alpha/beta-Hydrolases"/>
    <property type="match status" value="1"/>
</dbReference>
<comment type="caution">
    <text evidence="7">The sequence shown here is derived from an EMBL/GenBank/DDBJ whole genome shotgun (WGS) entry which is preliminary data.</text>
</comment>
<evidence type="ECO:0000256" key="5">
    <source>
        <dbReference type="ARBA" id="ARBA00023136"/>
    </source>
</evidence>
<keyword evidence="3 6" id="KW-0812">Transmembrane</keyword>
<comment type="similarity">
    <text evidence="2">Belongs to the TMCO4 family.</text>
</comment>
<comment type="subcellular location">
    <subcellularLocation>
        <location evidence="1">Membrane</location>
        <topology evidence="1">Multi-pass membrane protein</topology>
    </subcellularLocation>
</comment>
<keyword evidence="4 6" id="KW-1133">Transmembrane helix</keyword>
<evidence type="ECO:0000256" key="2">
    <source>
        <dbReference type="ARBA" id="ARBA00009824"/>
    </source>
</evidence>
<dbReference type="PANTHER" id="PTHR17920">
    <property type="entry name" value="TRANSMEMBRANE AND COILED-COIL DOMAIN-CONTAINING PROTEIN 4 TMCO4"/>
    <property type="match status" value="1"/>
</dbReference>
<protein>
    <submittedName>
        <fullName evidence="7">Transmembrane and coiled-coil domain-containing protein 4</fullName>
    </submittedName>
</protein>
<evidence type="ECO:0000256" key="6">
    <source>
        <dbReference type="SAM" id="Phobius"/>
    </source>
</evidence>
<dbReference type="AlphaFoldDB" id="A0A9W8G8D2"/>
<dbReference type="Proteomes" id="UP001151518">
    <property type="component" value="Unassembled WGS sequence"/>
</dbReference>
<feature type="transmembrane region" description="Helical" evidence="6">
    <location>
        <begin position="169"/>
        <end position="191"/>
    </location>
</feature>
<dbReference type="GO" id="GO:0016020">
    <property type="term" value="C:membrane"/>
    <property type="evidence" value="ECO:0007669"/>
    <property type="project" value="UniProtKB-SubCell"/>
</dbReference>
<dbReference type="EMBL" id="JANBTW010000003">
    <property type="protein sequence ID" value="KAJ2680844.1"/>
    <property type="molecule type" value="Genomic_DNA"/>
</dbReference>
<dbReference type="InterPro" id="IPR007941">
    <property type="entry name" value="DUF726"/>
</dbReference>
<evidence type="ECO:0000313" key="7">
    <source>
        <dbReference type="EMBL" id="KAJ2680844.1"/>
    </source>
</evidence>
<name>A0A9W8G8D2_9FUNG</name>
<dbReference type="OrthoDB" id="277931at2759"/>
<feature type="transmembrane region" description="Helical" evidence="6">
    <location>
        <begin position="203"/>
        <end position="230"/>
    </location>
</feature>
<sequence length="519" mass="56272">MLEWLAVPEVDWQDFKNLPFGDAANDMVLLMLRCKRKDEEYLEKQRKIPSRSFEIVSDPDKLYSGLILACLGITSKQLVTLESDPSNDRLNAQGSDGKVLLRPFEYDARSRAAAFVISDWLEMPKQFVGTYEAQIANGLEEAADKAKLGHESASALEKDSKRKWGWRKYLAAGAGVAVAGTLVGLTAGLAAPLMAAGMGAVGIGGFGFLATTGGAAMIGSLFGVAGGGLIGKRFNTRLRGLREFYFVQFPLHDDFSKNSHRLHATILVPGFLDAVATASPFIPINDIMGLDLGEAYTLYFETKELAALQSALMDFVGSTAKSMAISLVLKQTILSGLVGAFTWPLAILKLGQLIDTPWAVGLERAKRAGRLLADVLENRAHGKRPVTLIGYSLGALSIFACLQQLHSRKAFGIVESVVLLGMPADSTAIDAWTACCRSVSRQVIVGHSQNDWVLAFLFRANSFCSRLAGLSGVDAGVLFKDQPLIRRKVINLDLASVVSQHSDYLDRLDDIMLEVSRVL</sequence>
<evidence type="ECO:0000313" key="8">
    <source>
        <dbReference type="Proteomes" id="UP001151518"/>
    </source>
</evidence>
<dbReference type="Gene3D" id="3.40.50.1820">
    <property type="entry name" value="alpha/beta hydrolase"/>
    <property type="match status" value="1"/>
</dbReference>
<dbReference type="InterPro" id="IPR029058">
    <property type="entry name" value="AB_hydrolase_fold"/>
</dbReference>
<evidence type="ECO:0000256" key="1">
    <source>
        <dbReference type="ARBA" id="ARBA00004141"/>
    </source>
</evidence>
<organism evidence="7 8">
    <name type="scientific">Coemansia spiralis</name>
    <dbReference type="NCBI Taxonomy" id="417178"/>
    <lineage>
        <taxon>Eukaryota</taxon>
        <taxon>Fungi</taxon>
        <taxon>Fungi incertae sedis</taxon>
        <taxon>Zoopagomycota</taxon>
        <taxon>Kickxellomycotina</taxon>
        <taxon>Kickxellomycetes</taxon>
        <taxon>Kickxellales</taxon>
        <taxon>Kickxellaceae</taxon>
        <taxon>Coemansia</taxon>
    </lineage>
</organism>